<organism evidence="1 2">
    <name type="scientific">Panagrolaimus sp. JU765</name>
    <dbReference type="NCBI Taxonomy" id="591449"/>
    <lineage>
        <taxon>Eukaryota</taxon>
        <taxon>Metazoa</taxon>
        <taxon>Ecdysozoa</taxon>
        <taxon>Nematoda</taxon>
        <taxon>Chromadorea</taxon>
        <taxon>Rhabditida</taxon>
        <taxon>Tylenchina</taxon>
        <taxon>Panagrolaimomorpha</taxon>
        <taxon>Panagrolaimoidea</taxon>
        <taxon>Panagrolaimidae</taxon>
        <taxon>Panagrolaimus</taxon>
    </lineage>
</organism>
<protein>
    <submittedName>
        <fullName evidence="2">Uncharacterized protein</fullName>
    </submittedName>
</protein>
<reference evidence="2" key="1">
    <citation type="submission" date="2022-11" db="UniProtKB">
        <authorList>
            <consortium name="WormBaseParasite"/>
        </authorList>
    </citation>
    <scope>IDENTIFICATION</scope>
</reference>
<evidence type="ECO:0000313" key="1">
    <source>
        <dbReference type="Proteomes" id="UP000887576"/>
    </source>
</evidence>
<proteinExistence type="predicted"/>
<name>A0AC34PV47_9BILA</name>
<dbReference type="Proteomes" id="UP000887576">
    <property type="component" value="Unplaced"/>
</dbReference>
<sequence>MDESSLSTTPESSLKRPSISTHSNLSSDRSPVKSCQRQSPIPLFGELWSWGNNQNGQLGHADTISRREPKKIRTISGPIVKISVGDDHNVVLMASGEAFVWGSNSKEQLKYLNQSFLDTPTLWRLGAESTILDVEAGKELTAAIVVGQSRKEQVLSSIFLFGKQKETNSSTTILSKIEQIGSPAKLFLLSDNIWFGTLNNDDVLENKTYSKIQAVSKVARFSGQLTVLAQKLINSSQDVEIIQLLKNLCEKVGIWNEIQSKLAAEFFKALTFYGDVKLSIEVAKNCGFRDICRSILELHFAFIEAIAFRCFSEIKLESDLAVQVEKLCLDYNTESNLQQRRLRYLFGRPFDFFKALRPVLDNTMVGFHFLTIIS</sequence>
<dbReference type="WBParaSite" id="JU765_v2.g10281.t1">
    <property type="protein sequence ID" value="JU765_v2.g10281.t1"/>
    <property type="gene ID" value="JU765_v2.g10281"/>
</dbReference>
<accession>A0AC34PV47</accession>
<evidence type="ECO:0000313" key="2">
    <source>
        <dbReference type="WBParaSite" id="JU765_v2.g10281.t1"/>
    </source>
</evidence>